<reference evidence="4 5" key="1">
    <citation type="submission" date="2018-11" db="EMBL/GenBank/DDBJ databases">
        <title>Genomic Encyclopedia of Type Strains, Phase IV (KMG-IV): sequencing the most valuable type-strain genomes for metagenomic binning, comparative biology and taxonomic classification.</title>
        <authorList>
            <person name="Goeker M."/>
        </authorList>
    </citation>
    <scope>NUCLEOTIDE SEQUENCE [LARGE SCALE GENOMIC DNA]</scope>
    <source>
        <strain evidence="4 5">DSM 26537</strain>
    </source>
</reference>
<keyword evidence="5" id="KW-1185">Reference proteome</keyword>
<dbReference type="AlphaFoldDB" id="A0A3N1XQX3"/>
<evidence type="ECO:0000256" key="1">
    <source>
        <dbReference type="ARBA" id="ARBA00002486"/>
    </source>
</evidence>
<comment type="similarity">
    <text evidence="2">Belongs to the ROK (NagC/XylR) family.</text>
</comment>
<protein>
    <submittedName>
        <fullName evidence="4">ROK family protein</fullName>
    </submittedName>
</protein>
<dbReference type="EMBL" id="RJVG01000004">
    <property type="protein sequence ID" value="ROR28551.1"/>
    <property type="molecule type" value="Genomic_DNA"/>
</dbReference>
<dbReference type="SUPFAM" id="SSF53067">
    <property type="entry name" value="Actin-like ATPase domain"/>
    <property type="match status" value="2"/>
</dbReference>
<evidence type="ECO:0000256" key="3">
    <source>
        <dbReference type="ARBA" id="ARBA00022629"/>
    </source>
</evidence>
<comment type="function">
    <text evidence="1">Transcriptional repressor of xylose-utilizing enzymes.</text>
</comment>
<keyword evidence="3" id="KW-0859">Xylose metabolism</keyword>
<dbReference type="InterPro" id="IPR043129">
    <property type="entry name" value="ATPase_NBD"/>
</dbReference>
<evidence type="ECO:0000313" key="5">
    <source>
        <dbReference type="Proteomes" id="UP000273083"/>
    </source>
</evidence>
<dbReference type="PANTHER" id="PTHR18964">
    <property type="entry name" value="ROK (REPRESSOR, ORF, KINASE) FAMILY"/>
    <property type="match status" value="1"/>
</dbReference>
<accession>A0A3N1XQX3</accession>
<gene>
    <name evidence="4" type="ORF">EDD66_104137</name>
</gene>
<dbReference type="InterPro" id="IPR036390">
    <property type="entry name" value="WH_DNA-bd_sf"/>
</dbReference>
<dbReference type="Pfam" id="PF00480">
    <property type="entry name" value="ROK"/>
    <property type="match status" value="1"/>
</dbReference>
<dbReference type="InterPro" id="IPR000600">
    <property type="entry name" value="ROK"/>
</dbReference>
<dbReference type="PANTHER" id="PTHR18964:SF149">
    <property type="entry name" value="BIFUNCTIONAL UDP-N-ACETYLGLUCOSAMINE 2-EPIMERASE_N-ACETYLMANNOSAMINE KINASE"/>
    <property type="match status" value="1"/>
</dbReference>
<dbReference type="InterPro" id="IPR036388">
    <property type="entry name" value="WH-like_DNA-bd_sf"/>
</dbReference>
<comment type="caution">
    <text evidence="4">The sequence shown here is derived from an EMBL/GenBank/DDBJ whole genome shotgun (WGS) entry which is preliminary data.</text>
</comment>
<dbReference type="Proteomes" id="UP000273083">
    <property type="component" value="Unassembled WGS sequence"/>
</dbReference>
<sequence>MKANTAFIKQLNIETLRKALRNAGQATKSELADLTGLTVVTINALITELVVSKEVIENGNVPSGGGRPSMQYRYNYDYQCAAIVYGYQKNNKNCINTIVVNLAGEVLWKNDEYIETVEIKSFETVLDEVFKQYSNIKVIIFGLPGEVIDEVVTINDYSNIIGPDFIPHYKNKYKVPVLAENDINAMTYGYYRTHNSEYSDSVVGMYFPRNHSPGAGLIIDGSIYYGKQHFSGEIAAMPMPKPWEEMNYFDENEVIKNLEQLLTVYCCTIAPSMFILYGDFFTDTIEERLKLYTEKLLSNKFIVNIEVSDYLERDYEYGLKCLALDTLWEEN</sequence>
<dbReference type="OrthoDB" id="6501901at2"/>
<dbReference type="CDD" id="cd23763">
    <property type="entry name" value="ASKHA_ATPase_ROK"/>
    <property type="match status" value="1"/>
</dbReference>
<dbReference type="RefSeq" id="WP_123609052.1">
    <property type="nucleotide sequence ID" value="NZ_RJVG01000004.1"/>
</dbReference>
<dbReference type="SUPFAM" id="SSF46785">
    <property type="entry name" value="Winged helix' DNA-binding domain"/>
    <property type="match status" value="1"/>
</dbReference>
<dbReference type="Gene3D" id="3.30.420.40">
    <property type="match status" value="2"/>
</dbReference>
<proteinExistence type="inferred from homology"/>
<dbReference type="GO" id="GO:0042732">
    <property type="term" value="P:D-xylose metabolic process"/>
    <property type="evidence" value="ECO:0007669"/>
    <property type="project" value="UniProtKB-KW"/>
</dbReference>
<evidence type="ECO:0000313" key="4">
    <source>
        <dbReference type="EMBL" id="ROR28551.1"/>
    </source>
</evidence>
<dbReference type="Gene3D" id="1.10.10.10">
    <property type="entry name" value="Winged helix-like DNA-binding domain superfamily/Winged helix DNA-binding domain"/>
    <property type="match status" value="1"/>
</dbReference>
<organism evidence="4 5">
    <name type="scientific">Mobilisporobacter senegalensis</name>
    <dbReference type="NCBI Taxonomy" id="1329262"/>
    <lineage>
        <taxon>Bacteria</taxon>
        <taxon>Bacillati</taxon>
        <taxon>Bacillota</taxon>
        <taxon>Clostridia</taxon>
        <taxon>Lachnospirales</taxon>
        <taxon>Lachnospiraceae</taxon>
        <taxon>Mobilisporobacter</taxon>
    </lineage>
</organism>
<evidence type="ECO:0000256" key="2">
    <source>
        <dbReference type="ARBA" id="ARBA00006479"/>
    </source>
</evidence>
<name>A0A3N1XQX3_9FIRM</name>
<keyword evidence="3" id="KW-0119">Carbohydrate metabolism</keyword>